<evidence type="ECO:0000313" key="2">
    <source>
        <dbReference type="Proteomes" id="UP001604336"/>
    </source>
</evidence>
<organism evidence="1 2">
    <name type="scientific">Abeliophyllum distichum</name>
    <dbReference type="NCBI Taxonomy" id="126358"/>
    <lineage>
        <taxon>Eukaryota</taxon>
        <taxon>Viridiplantae</taxon>
        <taxon>Streptophyta</taxon>
        <taxon>Embryophyta</taxon>
        <taxon>Tracheophyta</taxon>
        <taxon>Spermatophyta</taxon>
        <taxon>Magnoliopsida</taxon>
        <taxon>eudicotyledons</taxon>
        <taxon>Gunneridae</taxon>
        <taxon>Pentapetalae</taxon>
        <taxon>asterids</taxon>
        <taxon>lamiids</taxon>
        <taxon>Lamiales</taxon>
        <taxon>Oleaceae</taxon>
        <taxon>Forsythieae</taxon>
        <taxon>Abeliophyllum</taxon>
    </lineage>
</organism>
<accession>A0ABD1TL16</accession>
<dbReference type="Gene3D" id="3.10.10.10">
    <property type="entry name" value="HIV Type 1 Reverse Transcriptase, subunit A, domain 1"/>
    <property type="match status" value="1"/>
</dbReference>
<dbReference type="InterPro" id="IPR043502">
    <property type="entry name" value="DNA/RNA_pol_sf"/>
</dbReference>
<comment type="caution">
    <text evidence="1">The sequence shown here is derived from an EMBL/GenBank/DDBJ whole genome shotgun (WGS) entry which is preliminary data.</text>
</comment>
<protein>
    <submittedName>
        <fullName evidence="1">RT RNaseH 2 domain-containing protein</fullName>
    </submittedName>
</protein>
<reference evidence="2" key="1">
    <citation type="submission" date="2024-07" db="EMBL/GenBank/DDBJ databases">
        <title>Two chromosome-level genome assemblies of Korean endemic species Abeliophyllum distichum and Forsythia ovata (Oleaceae).</title>
        <authorList>
            <person name="Jang H."/>
        </authorList>
    </citation>
    <scope>NUCLEOTIDE SEQUENCE [LARGE SCALE GENOMIC DNA]</scope>
</reference>
<name>A0ABD1TL16_9LAMI</name>
<keyword evidence="2" id="KW-1185">Reference proteome</keyword>
<evidence type="ECO:0000313" key="1">
    <source>
        <dbReference type="EMBL" id="KAL2513369.1"/>
    </source>
</evidence>
<sequence>MTIHSEPVELDHREPDEEMILDEGLDPRIIGLDSLASPAEELEAFLVNPSEPTQELKVGIDLVVACHALKVDPKVRPKIQKRRPLSAERYGALKEEVEKLLTNGFIREAVYPQWVSNPSASKKEQQEMEGIRALRIAFHYHASTNWLTRPPTTRC</sequence>
<gene>
    <name evidence="1" type="ORF">Adt_18969</name>
</gene>
<dbReference type="EMBL" id="JBFOLK010000005">
    <property type="protein sequence ID" value="KAL2513369.1"/>
    <property type="molecule type" value="Genomic_DNA"/>
</dbReference>
<dbReference type="AlphaFoldDB" id="A0ABD1TL16"/>
<dbReference type="SUPFAM" id="SSF56672">
    <property type="entry name" value="DNA/RNA polymerases"/>
    <property type="match status" value="1"/>
</dbReference>
<dbReference type="Proteomes" id="UP001604336">
    <property type="component" value="Unassembled WGS sequence"/>
</dbReference>
<proteinExistence type="predicted"/>